<name>A0ABW6BM41_9SPHI</name>
<evidence type="ECO:0000259" key="1">
    <source>
        <dbReference type="Pfam" id="PF12697"/>
    </source>
</evidence>
<feature type="domain" description="AB hydrolase-1" evidence="1">
    <location>
        <begin position="41"/>
        <end position="217"/>
    </location>
</feature>
<accession>A0ABW6BM41</accession>
<dbReference type="GO" id="GO:0016787">
    <property type="term" value="F:hydrolase activity"/>
    <property type="evidence" value="ECO:0007669"/>
    <property type="project" value="UniProtKB-KW"/>
</dbReference>
<dbReference type="Gene3D" id="3.40.50.1820">
    <property type="entry name" value="alpha/beta hydrolase"/>
    <property type="match status" value="1"/>
</dbReference>
<dbReference type="Proteomes" id="UP001597525">
    <property type="component" value="Unassembled WGS sequence"/>
</dbReference>
<evidence type="ECO:0000313" key="3">
    <source>
        <dbReference type="Proteomes" id="UP001597525"/>
    </source>
</evidence>
<evidence type="ECO:0000313" key="2">
    <source>
        <dbReference type="EMBL" id="MFD2969604.1"/>
    </source>
</evidence>
<reference evidence="3" key="1">
    <citation type="journal article" date="2019" name="Int. J. Syst. Evol. Microbiol.">
        <title>The Global Catalogue of Microorganisms (GCM) 10K type strain sequencing project: providing services to taxonomists for standard genome sequencing and annotation.</title>
        <authorList>
            <consortium name="The Broad Institute Genomics Platform"/>
            <consortium name="The Broad Institute Genome Sequencing Center for Infectious Disease"/>
            <person name="Wu L."/>
            <person name="Ma J."/>
        </authorList>
    </citation>
    <scope>NUCLEOTIDE SEQUENCE [LARGE SCALE GENOMIC DNA]</scope>
    <source>
        <strain evidence="3">KCTC 22814</strain>
    </source>
</reference>
<keyword evidence="3" id="KW-1185">Reference proteome</keyword>
<dbReference type="Pfam" id="PF12697">
    <property type="entry name" value="Abhydrolase_6"/>
    <property type="match status" value="1"/>
</dbReference>
<dbReference type="EMBL" id="JBHUPB010000014">
    <property type="protein sequence ID" value="MFD2969604.1"/>
    <property type="molecule type" value="Genomic_DNA"/>
</dbReference>
<dbReference type="InterPro" id="IPR000073">
    <property type="entry name" value="AB_hydrolase_1"/>
</dbReference>
<dbReference type="SUPFAM" id="SSF53474">
    <property type="entry name" value="alpha/beta-Hydrolases"/>
    <property type="match status" value="1"/>
</dbReference>
<organism evidence="2 3">
    <name type="scientific">Sphingobacterium bambusae</name>
    <dbReference type="NCBI Taxonomy" id="662858"/>
    <lineage>
        <taxon>Bacteria</taxon>
        <taxon>Pseudomonadati</taxon>
        <taxon>Bacteroidota</taxon>
        <taxon>Sphingobacteriia</taxon>
        <taxon>Sphingobacteriales</taxon>
        <taxon>Sphingobacteriaceae</taxon>
        <taxon>Sphingobacterium</taxon>
    </lineage>
</organism>
<dbReference type="InterPro" id="IPR029058">
    <property type="entry name" value="AB_hydrolase_fold"/>
</dbReference>
<comment type="caution">
    <text evidence="2">The sequence shown here is derived from an EMBL/GenBank/DDBJ whole genome shotgun (WGS) entry which is preliminary data.</text>
</comment>
<sequence>MEVDSARKDLKRKSKNIYLFSGLGADERAFQKLDFGTFSVHFIRWIPPGKNETMSDYAKRIREQITDENPILLGLSFGGMIAVEISKQISFDRLILLASAKVSNEIPPYFRLAGKMRLQALIPTAWLKRPNRLLYWLFGTKTAWERNLLKQILADTDPLFLDWALRQIATWKNEVSPRQVLHIHGTADRVLPIKYIKSDVQLDNAGHFMTLNRADELSLLIRKYLAQGSGEQ</sequence>
<keyword evidence="2" id="KW-0378">Hydrolase</keyword>
<gene>
    <name evidence="2" type="ORF">ACFS7Y_19575</name>
</gene>
<dbReference type="RefSeq" id="WP_320185437.1">
    <property type="nucleotide sequence ID" value="NZ_CP138332.1"/>
</dbReference>
<proteinExistence type="predicted"/>
<protein>
    <submittedName>
        <fullName evidence="2">Alpha/beta hydrolase</fullName>
    </submittedName>
</protein>